<feature type="transmembrane region" description="Helical" evidence="2">
    <location>
        <begin position="37"/>
        <end position="55"/>
    </location>
</feature>
<organism evidence="3 4">
    <name type="scientific">Nostocoides japonicum T1-X7</name>
    <dbReference type="NCBI Taxonomy" id="1194083"/>
    <lineage>
        <taxon>Bacteria</taxon>
        <taxon>Bacillati</taxon>
        <taxon>Actinomycetota</taxon>
        <taxon>Actinomycetes</taxon>
        <taxon>Micrococcales</taxon>
        <taxon>Intrasporangiaceae</taxon>
        <taxon>Nostocoides</taxon>
    </lineage>
</organism>
<feature type="compositionally biased region" description="Basic and acidic residues" evidence="1">
    <location>
        <begin position="1"/>
        <end position="20"/>
    </location>
</feature>
<evidence type="ECO:0000313" key="4">
    <source>
        <dbReference type="Proteomes" id="UP000035721"/>
    </source>
</evidence>
<proteinExistence type="predicted"/>
<protein>
    <submittedName>
        <fullName evidence="3">Uncharacterized protein</fullName>
    </submittedName>
</protein>
<name>A0A077LXX9_9MICO</name>
<sequence length="137" mass="14304">MTTHPYRLDDASGPDGDHAVRAPAPAKRAGPGWWSRTAPVLLLALIAPLVAEFLLGDVTLASLGALIVFVPLYGAGALRIRKVVRRRHGGWPAIAVLAGAFGLIEEGLATQSLFNPSYAHAHLLASGYLPALGIAVP</sequence>
<gene>
    <name evidence="3" type="ORF">BN12_1470011</name>
</gene>
<accession>A0A077LXX9</accession>
<keyword evidence="2" id="KW-0812">Transmembrane</keyword>
<dbReference type="STRING" id="1194083.BN12_1470011"/>
<feature type="transmembrane region" description="Helical" evidence="2">
    <location>
        <begin position="61"/>
        <end position="78"/>
    </location>
</feature>
<dbReference type="AlphaFoldDB" id="A0A077LXX9"/>
<evidence type="ECO:0000256" key="1">
    <source>
        <dbReference type="SAM" id="MobiDB-lite"/>
    </source>
</evidence>
<dbReference type="Proteomes" id="UP000035721">
    <property type="component" value="Unassembled WGS sequence"/>
</dbReference>
<reference evidence="3 4" key="1">
    <citation type="journal article" date="2013" name="ISME J.">
        <title>A metabolic model for members of the genus Tetrasphaera involved in enhanced biological phosphorus removal.</title>
        <authorList>
            <person name="Kristiansen R."/>
            <person name="Nguyen H.T.T."/>
            <person name="Saunders A.M."/>
            <person name="Nielsen J.L."/>
            <person name="Wimmer R."/>
            <person name="Le V.Q."/>
            <person name="McIlroy S.J."/>
            <person name="Petrovski S."/>
            <person name="Seviour R.J."/>
            <person name="Calteau A."/>
            <person name="Nielsen K.L."/>
            <person name="Nielsen P.H."/>
        </authorList>
    </citation>
    <scope>NUCLEOTIDE SEQUENCE [LARGE SCALE GENOMIC DNA]</scope>
    <source>
        <strain evidence="3 4">T1-X7</strain>
    </source>
</reference>
<dbReference type="EMBL" id="CAJB01000054">
    <property type="protein sequence ID" value="CCH76785.1"/>
    <property type="molecule type" value="Genomic_DNA"/>
</dbReference>
<keyword evidence="4" id="KW-1185">Reference proteome</keyword>
<feature type="region of interest" description="Disordered" evidence="1">
    <location>
        <begin position="1"/>
        <end position="29"/>
    </location>
</feature>
<dbReference type="RefSeq" id="WP_048553614.1">
    <property type="nucleotide sequence ID" value="NZ_HF570958.1"/>
</dbReference>
<evidence type="ECO:0000313" key="3">
    <source>
        <dbReference type="EMBL" id="CCH76785.1"/>
    </source>
</evidence>
<evidence type="ECO:0000256" key="2">
    <source>
        <dbReference type="SAM" id="Phobius"/>
    </source>
</evidence>
<dbReference type="OrthoDB" id="8478704at2"/>
<keyword evidence="2" id="KW-1133">Transmembrane helix</keyword>
<comment type="caution">
    <text evidence="3">The sequence shown here is derived from an EMBL/GenBank/DDBJ whole genome shotgun (WGS) entry which is preliminary data.</text>
</comment>
<keyword evidence="2" id="KW-0472">Membrane</keyword>